<evidence type="ECO:0000259" key="2">
    <source>
        <dbReference type="PROSITE" id="PS50217"/>
    </source>
</evidence>
<dbReference type="GO" id="GO:0003700">
    <property type="term" value="F:DNA-binding transcription factor activity"/>
    <property type="evidence" value="ECO:0007669"/>
    <property type="project" value="InterPro"/>
</dbReference>
<dbReference type="InterPro" id="IPR004827">
    <property type="entry name" value="bZIP"/>
</dbReference>
<dbReference type="Proteomes" id="UP001295423">
    <property type="component" value="Unassembled WGS sequence"/>
</dbReference>
<dbReference type="EMBL" id="CAKOGP040001981">
    <property type="protein sequence ID" value="CAJ1959235.1"/>
    <property type="molecule type" value="Genomic_DNA"/>
</dbReference>
<dbReference type="AlphaFoldDB" id="A0AAD2G0M0"/>
<accession>A0AAD2G0M0</accession>
<reference evidence="3" key="1">
    <citation type="submission" date="2023-08" db="EMBL/GenBank/DDBJ databases">
        <authorList>
            <person name="Audoor S."/>
            <person name="Bilcke G."/>
        </authorList>
    </citation>
    <scope>NUCLEOTIDE SEQUENCE</scope>
</reference>
<evidence type="ECO:0000256" key="1">
    <source>
        <dbReference type="SAM" id="MobiDB-lite"/>
    </source>
</evidence>
<feature type="domain" description="BZIP" evidence="2">
    <location>
        <begin position="18"/>
        <end position="75"/>
    </location>
</feature>
<comment type="caution">
    <text evidence="3">The sequence shown here is derived from an EMBL/GenBank/DDBJ whole genome shotgun (WGS) entry which is preliminary data.</text>
</comment>
<evidence type="ECO:0000313" key="3">
    <source>
        <dbReference type="EMBL" id="CAJ1959235.1"/>
    </source>
</evidence>
<dbReference type="PROSITE" id="PS50217">
    <property type="entry name" value="BZIP"/>
    <property type="match status" value="1"/>
</dbReference>
<sequence length="153" mass="17282">MNTTPDDEVEKESWLQLQRSRNRVNSQRTRNREREQIEDLNNERTSLSLANSALKYQNQHLRQAIRDIRNHMSSIQAGFQNAALHPPVIPPAVMVPSHNPIVPAVFQSGGTMQPPGMMQPPGTIRTPPTVASQLPALEQQLIQQILSQLQKPR</sequence>
<keyword evidence="4" id="KW-1185">Reference proteome</keyword>
<name>A0AAD2G0M0_9STRA</name>
<organism evidence="3 4">
    <name type="scientific">Cylindrotheca closterium</name>
    <dbReference type="NCBI Taxonomy" id="2856"/>
    <lineage>
        <taxon>Eukaryota</taxon>
        <taxon>Sar</taxon>
        <taxon>Stramenopiles</taxon>
        <taxon>Ochrophyta</taxon>
        <taxon>Bacillariophyta</taxon>
        <taxon>Bacillariophyceae</taxon>
        <taxon>Bacillariophycidae</taxon>
        <taxon>Bacillariales</taxon>
        <taxon>Bacillariaceae</taxon>
        <taxon>Cylindrotheca</taxon>
    </lineage>
</organism>
<proteinExistence type="predicted"/>
<feature type="compositionally biased region" description="Acidic residues" evidence="1">
    <location>
        <begin position="1"/>
        <end position="10"/>
    </location>
</feature>
<feature type="compositionally biased region" description="Polar residues" evidence="1">
    <location>
        <begin position="15"/>
        <end position="28"/>
    </location>
</feature>
<evidence type="ECO:0000313" key="4">
    <source>
        <dbReference type="Proteomes" id="UP001295423"/>
    </source>
</evidence>
<protein>
    <recommendedName>
        <fullName evidence="2">BZIP domain-containing protein</fullName>
    </recommendedName>
</protein>
<feature type="region of interest" description="Disordered" evidence="1">
    <location>
        <begin position="1"/>
        <end position="33"/>
    </location>
</feature>
<dbReference type="Gene3D" id="1.20.5.170">
    <property type="match status" value="1"/>
</dbReference>
<gene>
    <name evidence="3" type="ORF">CYCCA115_LOCUS17656</name>
</gene>
<dbReference type="InterPro" id="IPR046347">
    <property type="entry name" value="bZIP_sf"/>
</dbReference>
<dbReference type="SUPFAM" id="SSF57959">
    <property type="entry name" value="Leucine zipper domain"/>
    <property type="match status" value="1"/>
</dbReference>